<evidence type="ECO:0000313" key="12">
    <source>
        <dbReference type="Proteomes" id="UP000242188"/>
    </source>
</evidence>
<dbReference type="PROSITE" id="PS50802">
    <property type="entry name" value="OTU"/>
    <property type="match status" value="1"/>
</dbReference>
<dbReference type="STRING" id="6573.A0A210R480"/>
<evidence type="ECO:0000256" key="9">
    <source>
        <dbReference type="RuleBase" id="RU367104"/>
    </source>
</evidence>
<keyword evidence="3" id="KW-0479">Metal-binding</keyword>
<keyword evidence="9" id="KW-0963">Cytoplasm</keyword>
<evidence type="ECO:0000256" key="4">
    <source>
        <dbReference type="ARBA" id="ARBA00022771"/>
    </source>
</evidence>
<reference evidence="11 12" key="1">
    <citation type="journal article" date="2017" name="Nat. Ecol. Evol.">
        <title>Scallop genome provides insights into evolution of bilaterian karyotype and development.</title>
        <authorList>
            <person name="Wang S."/>
            <person name="Zhang J."/>
            <person name="Jiao W."/>
            <person name="Li J."/>
            <person name="Xun X."/>
            <person name="Sun Y."/>
            <person name="Guo X."/>
            <person name="Huan P."/>
            <person name="Dong B."/>
            <person name="Zhang L."/>
            <person name="Hu X."/>
            <person name="Sun X."/>
            <person name="Wang J."/>
            <person name="Zhao C."/>
            <person name="Wang Y."/>
            <person name="Wang D."/>
            <person name="Huang X."/>
            <person name="Wang R."/>
            <person name="Lv J."/>
            <person name="Li Y."/>
            <person name="Zhang Z."/>
            <person name="Liu B."/>
            <person name="Lu W."/>
            <person name="Hui Y."/>
            <person name="Liang J."/>
            <person name="Zhou Z."/>
            <person name="Hou R."/>
            <person name="Li X."/>
            <person name="Liu Y."/>
            <person name="Li H."/>
            <person name="Ning X."/>
            <person name="Lin Y."/>
            <person name="Zhao L."/>
            <person name="Xing Q."/>
            <person name="Dou J."/>
            <person name="Li Y."/>
            <person name="Mao J."/>
            <person name="Guo H."/>
            <person name="Dou H."/>
            <person name="Li T."/>
            <person name="Mu C."/>
            <person name="Jiang W."/>
            <person name="Fu Q."/>
            <person name="Fu X."/>
            <person name="Miao Y."/>
            <person name="Liu J."/>
            <person name="Yu Q."/>
            <person name="Li R."/>
            <person name="Liao H."/>
            <person name="Li X."/>
            <person name="Kong Y."/>
            <person name="Jiang Z."/>
            <person name="Chourrout D."/>
            <person name="Li R."/>
            <person name="Bao Z."/>
        </authorList>
    </citation>
    <scope>NUCLEOTIDE SEQUENCE [LARGE SCALE GENOMIC DNA]</scope>
    <source>
        <strain evidence="11 12">PY_sf001</strain>
    </source>
</reference>
<keyword evidence="7 9" id="KW-0788">Thiol protease</keyword>
<accession>A0A210R480</accession>
<comment type="caution">
    <text evidence="11">The sequence shown here is derived from an EMBL/GenBank/DDBJ whole genome shotgun (WGS) entry which is preliminary data.</text>
</comment>
<keyword evidence="8" id="KW-0862">Zinc</keyword>
<dbReference type="Gene3D" id="3.90.70.80">
    <property type="match status" value="1"/>
</dbReference>
<evidence type="ECO:0000256" key="5">
    <source>
        <dbReference type="ARBA" id="ARBA00022786"/>
    </source>
</evidence>
<comment type="subcellular location">
    <subcellularLocation>
        <location evidence="9">Cytoplasm</location>
    </subcellularLocation>
</comment>
<dbReference type="Gene3D" id="3.10.20.90">
    <property type="entry name" value="Phosphatidylinositol 3-kinase Catalytic Subunit, Chain A, domain 1"/>
    <property type="match status" value="1"/>
</dbReference>
<keyword evidence="6 9" id="KW-0378">Hydrolase</keyword>
<dbReference type="InterPro" id="IPR003323">
    <property type="entry name" value="OTU_dom"/>
</dbReference>
<evidence type="ECO:0000256" key="1">
    <source>
        <dbReference type="ARBA" id="ARBA00000707"/>
    </source>
</evidence>
<dbReference type="CDD" id="cd17059">
    <property type="entry name" value="Ubl_OTU1"/>
    <property type="match status" value="1"/>
</dbReference>
<evidence type="ECO:0000256" key="3">
    <source>
        <dbReference type="ARBA" id="ARBA00022723"/>
    </source>
</evidence>
<keyword evidence="5 9" id="KW-0833">Ubl conjugation pathway</keyword>
<dbReference type="GO" id="GO:0005829">
    <property type="term" value="C:cytosol"/>
    <property type="evidence" value="ECO:0007669"/>
    <property type="project" value="TreeGrafter"/>
</dbReference>
<protein>
    <recommendedName>
        <fullName evidence="9">Ubiquitin thioesterase OTU</fullName>
        <ecNumber evidence="9">3.4.19.12</ecNumber>
    </recommendedName>
</protein>
<dbReference type="CDD" id="cd22745">
    <property type="entry name" value="OTU_OTU1"/>
    <property type="match status" value="1"/>
</dbReference>
<dbReference type="GO" id="GO:0005634">
    <property type="term" value="C:nucleus"/>
    <property type="evidence" value="ECO:0007669"/>
    <property type="project" value="TreeGrafter"/>
</dbReference>
<dbReference type="FunFam" id="3.10.20.90:FF:000096">
    <property type="entry name" value="Ubiquitin thioesterase OTU1"/>
    <property type="match status" value="1"/>
</dbReference>
<dbReference type="AlphaFoldDB" id="A0A210R480"/>
<dbReference type="InterPro" id="IPR029071">
    <property type="entry name" value="Ubiquitin-like_domsf"/>
</dbReference>
<keyword evidence="2" id="KW-0645">Protease</keyword>
<dbReference type="GO" id="GO:0016579">
    <property type="term" value="P:protein deubiquitination"/>
    <property type="evidence" value="ECO:0007669"/>
    <property type="project" value="TreeGrafter"/>
</dbReference>
<dbReference type="GO" id="GO:0036503">
    <property type="term" value="P:ERAD pathway"/>
    <property type="evidence" value="ECO:0007669"/>
    <property type="project" value="TreeGrafter"/>
</dbReference>
<evidence type="ECO:0000256" key="8">
    <source>
        <dbReference type="ARBA" id="ARBA00022833"/>
    </source>
</evidence>
<dbReference type="Pfam" id="PF24560">
    <property type="entry name" value="zf-C2H2_OTU1_C"/>
    <property type="match status" value="1"/>
</dbReference>
<sequence length="306" mass="34250">MATKPLQLRCTSKSGQQVLTGLTLSSSVGEMMTKISELTKVKRDWIKIRTGYPPKVVELCDENNLLTCLPFRSGDTIIVEEDQSLERENKQKRIDNVIQTQSLQNQGMLMRKVVPANNSCLFTSIYSLMNDGELDLSCSPMMRELIAGVVLSDPQTFNQAFLGRSNSDYCKWIMDKESWGGGIEIAILSKYYGVEIDVVDTKSGRIDRFGEDQNYPERILVIYDGIHYDPLVLEPLIPGETVTTIFSTKEASILAQAMEIADEAKASRQFTDVSSFTLKCLICQKQLTGQTDAQQHAKTTEPSHIT</sequence>
<feature type="domain" description="OTU" evidence="10">
    <location>
        <begin position="109"/>
        <end position="234"/>
    </location>
</feature>
<dbReference type="PANTHER" id="PTHR13312:SF0">
    <property type="entry name" value="UBIQUITIN THIOESTERASE OTU1"/>
    <property type="match status" value="1"/>
</dbReference>
<comment type="catalytic activity">
    <reaction evidence="1 9">
        <text>Thiol-dependent hydrolysis of ester, thioester, amide, peptide and isopeptide bonds formed by the C-terminal Gly of ubiquitin (a 76-residue protein attached to proteins as an intracellular targeting signal).</text>
        <dbReference type="EC" id="3.4.19.12"/>
    </reaction>
</comment>
<name>A0A210R480_MIZYE</name>
<evidence type="ECO:0000313" key="11">
    <source>
        <dbReference type="EMBL" id="OWF55850.1"/>
    </source>
</evidence>
<evidence type="ECO:0000256" key="2">
    <source>
        <dbReference type="ARBA" id="ARBA00022670"/>
    </source>
</evidence>
<dbReference type="GO" id="GO:0008270">
    <property type="term" value="F:zinc ion binding"/>
    <property type="evidence" value="ECO:0007669"/>
    <property type="project" value="UniProtKB-KW"/>
</dbReference>
<dbReference type="InterPro" id="IPR057766">
    <property type="entry name" value="Znf-C2H2_OTU1-like_C"/>
</dbReference>
<organism evidence="11 12">
    <name type="scientific">Mizuhopecten yessoensis</name>
    <name type="common">Japanese scallop</name>
    <name type="synonym">Patinopecten yessoensis</name>
    <dbReference type="NCBI Taxonomy" id="6573"/>
    <lineage>
        <taxon>Eukaryota</taxon>
        <taxon>Metazoa</taxon>
        <taxon>Spiralia</taxon>
        <taxon>Lophotrochozoa</taxon>
        <taxon>Mollusca</taxon>
        <taxon>Bivalvia</taxon>
        <taxon>Autobranchia</taxon>
        <taxon>Pteriomorphia</taxon>
        <taxon>Pectinida</taxon>
        <taxon>Pectinoidea</taxon>
        <taxon>Pectinidae</taxon>
        <taxon>Mizuhopecten</taxon>
    </lineage>
</organism>
<dbReference type="SUPFAM" id="SSF54236">
    <property type="entry name" value="Ubiquitin-like"/>
    <property type="match status" value="1"/>
</dbReference>
<evidence type="ECO:0000259" key="10">
    <source>
        <dbReference type="PROSITE" id="PS50802"/>
    </source>
</evidence>
<dbReference type="SUPFAM" id="SSF54001">
    <property type="entry name" value="Cysteine proteinases"/>
    <property type="match status" value="1"/>
</dbReference>
<evidence type="ECO:0000256" key="6">
    <source>
        <dbReference type="ARBA" id="ARBA00022801"/>
    </source>
</evidence>
<dbReference type="Proteomes" id="UP000242188">
    <property type="component" value="Unassembled WGS sequence"/>
</dbReference>
<gene>
    <name evidence="11" type="ORF">KP79_PYT11630</name>
</gene>
<proteinExistence type="predicted"/>
<dbReference type="InterPro" id="IPR048857">
    <property type="entry name" value="OTU1_Ubl"/>
</dbReference>
<dbReference type="OrthoDB" id="65596at2759"/>
<dbReference type="Pfam" id="PF21403">
    <property type="entry name" value="OTU1_UBXL"/>
    <property type="match status" value="1"/>
</dbReference>
<keyword evidence="4" id="KW-0863">Zinc-finger</keyword>
<dbReference type="InterPro" id="IPR038765">
    <property type="entry name" value="Papain-like_cys_pep_sf"/>
</dbReference>
<dbReference type="PANTHER" id="PTHR13312">
    <property type="entry name" value="HIV-INDUCED PROTEIN-7-LIKE PROTEASE"/>
    <property type="match status" value="1"/>
</dbReference>
<dbReference type="EC" id="3.4.19.12" evidence="9"/>
<dbReference type="EMBL" id="NEDP02000459">
    <property type="protein sequence ID" value="OWF55850.1"/>
    <property type="molecule type" value="Genomic_DNA"/>
</dbReference>
<comment type="function">
    <text evidence="9">Hydrolase that can remove conjugated ubiquitin from proteins and may therefore play an important regulatory role at the level of protein turnover by preventing degradation.</text>
</comment>
<evidence type="ECO:0000256" key="7">
    <source>
        <dbReference type="ARBA" id="ARBA00022807"/>
    </source>
</evidence>
<dbReference type="Pfam" id="PF02338">
    <property type="entry name" value="OTU"/>
    <property type="match status" value="1"/>
</dbReference>
<keyword evidence="12" id="KW-1185">Reference proteome</keyword>
<dbReference type="GO" id="GO:0004843">
    <property type="term" value="F:cysteine-type deubiquitinase activity"/>
    <property type="evidence" value="ECO:0007669"/>
    <property type="project" value="UniProtKB-UniRule"/>
</dbReference>
<dbReference type="GO" id="GO:0030968">
    <property type="term" value="P:endoplasmic reticulum unfolded protein response"/>
    <property type="evidence" value="ECO:0007669"/>
    <property type="project" value="TreeGrafter"/>
</dbReference>